<organism evidence="3 4">
    <name type="scientific">Woeseia oceani</name>
    <dbReference type="NCBI Taxonomy" id="1548547"/>
    <lineage>
        <taxon>Bacteria</taxon>
        <taxon>Pseudomonadati</taxon>
        <taxon>Pseudomonadota</taxon>
        <taxon>Gammaproteobacteria</taxon>
        <taxon>Woeseiales</taxon>
        <taxon>Woeseiaceae</taxon>
        <taxon>Woeseia</taxon>
    </lineage>
</organism>
<evidence type="ECO:0000256" key="1">
    <source>
        <dbReference type="SAM" id="MobiDB-lite"/>
    </source>
</evidence>
<dbReference type="Proteomes" id="UP000092695">
    <property type="component" value="Chromosome"/>
</dbReference>
<evidence type="ECO:0000313" key="3">
    <source>
        <dbReference type="EMBL" id="ANO50415.1"/>
    </source>
</evidence>
<name>A0A193LD15_9GAMM</name>
<feature type="transmembrane region" description="Helical" evidence="2">
    <location>
        <begin position="89"/>
        <end position="107"/>
    </location>
</feature>
<proteinExistence type="predicted"/>
<evidence type="ECO:0000256" key="2">
    <source>
        <dbReference type="SAM" id="Phobius"/>
    </source>
</evidence>
<feature type="compositionally biased region" description="Polar residues" evidence="1">
    <location>
        <begin position="18"/>
        <end position="27"/>
    </location>
</feature>
<reference evidence="3 4" key="1">
    <citation type="submission" date="2016-06" db="EMBL/GenBank/DDBJ databases">
        <title>Complete genome sequence of a deep-branching marine Gamma Proteobacterium Woeseia oceani type strain XK5.</title>
        <authorList>
            <person name="Mu D."/>
            <person name="Du Z."/>
        </authorList>
    </citation>
    <scope>NUCLEOTIDE SEQUENCE [LARGE SCALE GENOMIC DNA]</scope>
    <source>
        <strain evidence="3 4">XK5</strain>
    </source>
</reference>
<dbReference type="AlphaFoldDB" id="A0A193LD15"/>
<dbReference type="KEGG" id="woc:BA177_03605"/>
<accession>A0A193LD15</accession>
<feature type="region of interest" description="Disordered" evidence="1">
    <location>
        <begin position="1"/>
        <end position="79"/>
    </location>
</feature>
<protein>
    <submittedName>
        <fullName evidence="3">Uncharacterized protein</fullName>
    </submittedName>
</protein>
<sequence>MSNDHLKGQQAARFGSGAPTNSSTGWVSYNAEVQRRQQQEAMERQRQTARQRQTQSNLGVTSAGAWSGNESERDYADHDETESGALRKVLAFVIVFVSLLVMTFGGAERLFGSTDQAMVPGWYQAFAISTPFIITALVRKRIGVAAVACVALLLASAYLT</sequence>
<keyword evidence="2" id="KW-0472">Membrane</keyword>
<feature type="transmembrane region" description="Helical" evidence="2">
    <location>
        <begin position="142"/>
        <end position="159"/>
    </location>
</feature>
<keyword evidence="2" id="KW-1133">Transmembrane helix</keyword>
<keyword evidence="4" id="KW-1185">Reference proteome</keyword>
<gene>
    <name evidence="3" type="ORF">BA177_03605</name>
</gene>
<feature type="compositionally biased region" description="Basic and acidic residues" evidence="1">
    <location>
        <begin position="33"/>
        <end position="46"/>
    </location>
</feature>
<keyword evidence="2" id="KW-0812">Transmembrane</keyword>
<dbReference type="EMBL" id="CP016268">
    <property type="protein sequence ID" value="ANO50415.1"/>
    <property type="molecule type" value="Genomic_DNA"/>
</dbReference>
<evidence type="ECO:0000313" key="4">
    <source>
        <dbReference type="Proteomes" id="UP000092695"/>
    </source>
</evidence>
<dbReference type="RefSeq" id="WP_068612938.1">
    <property type="nucleotide sequence ID" value="NZ_CP016268.1"/>
</dbReference>
<feature type="transmembrane region" description="Helical" evidence="2">
    <location>
        <begin position="119"/>
        <end position="137"/>
    </location>
</feature>